<evidence type="ECO:0000256" key="5">
    <source>
        <dbReference type="ARBA" id="ARBA00023136"/>
    </source>
</evidence>
<keyword evidence="4 6" id="KW-1133">Transmembrane helix</keyword>
<dbReference type="Pfam" id="PF02798">
    <property type="entry name" value="GST_N"/>
    <property type="match status" value="1"/>
</dbReference>
<protein>
    <recommendedName>
        <fullName evidence="7">GST N-terminal domain-containing protein</fullName>
    </recommendedName>
</protein>
<dbReference type="EMBL" id="JANJYJ010000009">
    <property type="protein sequence ID" value="KAK3187755.1"/>
    <property type="molecule type" value="Genomic_DNA"/>
</dbReference>
<dbReference type="Gene3D" id="3.40.30.10">
    <property type="entry name" value="Glutaredoxin"/>
    <property type="match status" value="1"/>
</dbReference>
<feature type="transmembrane region" description="Helical" evidence="6">
    <location>
        <begin position="193"/>
        <end position="213"/>
    </location>
</feature>
<feature type="transmembrane region" description="Helical" evidence="6">
    <location>
        <begin position="219"/>
        <end position="236"/>
    </location>
</feature>
<evidence type="ECO:0000256" key="4">
    <source>
        <dbReference type="ARBA" id="ARBA00022989"/>
    </source>
</evidence>
<evidence type="ECO:0000256" key="1">
    <source>
        <dbReference type="ARBA" id="ARBA00004141"/>
    </source>
</evidence>
<comment type="subcellular location">
    <subcellularLocation>
        <location evidence="1">Membrane</location>
        <topology evidence="1">Multi-pass membrane protein</topology>
    </subcellularLocation>
</comment>
<feature type="domain" description="GST N-terminal" evidence="7">
    <location>
        <begin position="1"/>
        <end position="53"/>
    </location>
</feature>
<evidence type="ECO:0000256" key="3">
    <source>
        <dbReference type="ARBA" id="ARBA00022692"/>
    </source>
</evidence>
<accession>A0AAD9ZNH0</accession>
<keyword evidence="3 6" id="KW-0812">Transmembrane</keyword>
<keyword evidence="5 6" id="KW-0472">Membrane</keyword>
<dbReference type="InterPro" id="IPR036249">
    <property type="entry name" value="Thioredoxin-like_sf"/>
</dbReference>
<dbReference type="GO" id="GO:0022857">
    <property type="term" value="F:transmembrane transporter activity"/>
    <property type="evidence" value="ECO:0007669"/>
    <property type="project" value="InterPro"/>
</dbReference>
<dbReference type="PANTHER" id="PTHR11654">
    <property type="entry name" value="OLIGOPEPTIDE TRANSPORTER-RELATED"/>
    <property type="match status" value="1"/>
</dbReference>
<dbReference type="PROSITE" id="PS50404">
    <property type="entry name" value="GST_NTER"/>
    <property type="match status" value="1"/>
</dbReference>
<evidence type="ECO:0000256" key="6">
    <source>
        <dbReference type="SAM" id="Phobius"/>
    </source>
</evidence>
<reference evidence="8" key="1">
    <citation type="journal article" date="2023" name="Plant J.">
        <title>Genome sequences and population genomics provide insights into the demographic history, inbreeding, and mutation load of two 'living fossil' tree species of Dipteronia.</title>
        <authorList>
            <person name="Feng Y."/>
            <person name="Comes H.P."/>
            <person name="Chen J."/>
            <person name="Zhu S."/>
            <person name="Lu R."/>
            <person name="Zhang X."/>
            <person name="Li P."/>
            <person name="Qiu J."/>
            <person name="Olsen K.M."/>
            <person name="Qiu Y."/>
        </authorList>
    </citation>
    <scope>NUCLEOTIDE SEQUENCE</scope>
    <source>
        <strain evidence="8">NBL</strain>
    </source>
</reference>
<dbReference type="GO" id="GO:0016020">
    <property type="term" value="C:membrane"/>
    <property type="evidence" value="ECO:0007669"/>
    <property type="project" value="UniProtKB-SubCell"/>
</dbReference>
<feature type="transmembrane region" description="Helical" evidence="6">
    <location>
        <begin position="420"/>
        <end position="439"/>
    </location>
</feature>
<feature type="transmembrane region" description="Helical" evidence="6">
    <location>
        <begin position="297"/>
        <end position="318"/>
    </location>
</feature>
<comment type="similarity">
    <text evidence="2">Belongs to the major facilitator superfamily. Proton-dependent oligopeptide transporter (POT/PTR) (TC 2.A.17) family.</text>
</comment>
<evidence type="ECO:0000259" key="7">
    <source>
        <dbReference type="PROSITE" id="PS50404"/>
    </source>
</evidence>
<evidence type="ECO:0000256" key="2">
    <source>
        <dbReference type="ARBA" id="ARBA00005982"/>
    </source>
</evidence>
<dbReference type="Gene3D" id="1.20.1050.10">
    <property type="match status" value="1"/>
</dbReference>
<name>A0AAD9ZNH0_9ROSI</name>
<dbReference type="Pfam" id="PF00854">
    <property type="entry name" value="PTR2"/>
    <property type="match status" value="1"/>
</dbReference>
<evidence type="ECO:0000313" key="9">
    <source>
        <dbReference type="Proteomes" id="UP001281410"/>
    </source>
</evidence>
<dbReference type="InterPro" id="IPR036259">
    <property type="entry name" value="MFS_trans_sf"/>
</dbReference>
<organism evidence="8 9">
    <name type="scientific">Dipteronia sinensis</name>
    <dbReference type="NCBI Taxonomy" id="43782"/>
    <lineage>
        <taxon>Eukaryota</taxon>
        <taxon>Viridiplantae</taxon>
        <taxon>Streptophyta</taxon>
        <taxon>Embryophyta</taxon>
        <taxon>Tracheophyta</taxon>
        <taxon>Spermatophyta</taxon>
        <taxon>Magnoliopsida</taxon>
        <taxon>eudicotyledons</taxon>
        <taxon>Gunneridae</taxon>
        <taxon>Pentapetalae</taxon>
        <taxon>rosids</taxon>
        <taxon>malvids</taxon>
        <taxon>Sapindales</taxon>
        <taxon>Sapindaceae</taxon>
        <taxon>Hippocastanoideae</taxon>
        <taxon>Acereae</taxon>
        <taxon>Dipteronia</taxon>
    </lineage>
</organism>
<comment type="caution">
    <text evidence="8">The sequence shown here is derived from an EMBL/GenBank/DDBJ whole genome shotgun (WGS) entry which is preliminary data.</text>
</comment>
<keyword evidence="9" id="KW-1185">Reference proteome</keyword>
<dbReference type="Proteomes" id="UP001281410">
    <property type="component" value="Unassembled WGS sequence"/>
</dbReference>
<sequence length="621" mass="71164">MDGCEEDIFNKSELLLKYNPIYKKFPILIHEGKPITESLVILEYIEETCPSPLLPTDAYHKAIARFWIQFGVDKRSESTQQTKMISTNQLLKLHRPFNSSIFSNCIYKILSWKHYYNIFSCKVALFASGLLFSTKLVDLAVVATLTTYFTDDSSKYPVGKAAVFGNIREGLSASVKILLTYFSVDAYFGHRKIIIHSSVYYINGMVVMCLVSAKLFSKSMLLIDIFNLMGVILLAVGKAGVKFSLGTFTADQFRSHKPQPIVNEDRVMARTKAWWGVAWILSVVSSITLIGSWTLTFIITSSVMGMALILFLCGIRFYHQSYEDEDDDDVDDVEYHRPFCVLRVVYASLMKMNMEYPSSSDDFFHNHENQLELQPQLKFLRWLDKAAIIESTCDQNEQAKAGRLCTVTQVKESKFFFKMVPMWIAFFGFGLLLSTGNTFFSEQGNNMYDSLLPVLILQNICEQVCYLYDFLLRKWVPKAKWKQAKIVRFWAGMVFSTFCFAIAWRVEVHRLQIVKNEGLLDKPAEIIPMSTFWLAPQFCLLGLMRGLIQDGLEEFMTDQLPDSWENFVPAMNGFVIDGIGSFLGIVCIYGNRSLFANPLNRSGLDKYYQRLTIFSFVNLCY</sequence>
<dbReference type="InterPro" id="IPR000109">
    <property type="entry name" value="POT_fam"/>
</dbReference>
<dbReference type="InterPro" id="IPR004045">
    <property type="entry name" value="Glutathione_S-Trfase_N"/>
</dbReference>
<proteinExistence type="inferred from homology"/>
<gene>
    <name evidence="8" type="ORF">Dsin_027316</name>
</gene>
<dbReference type="Gene3D" id="1.20.1250.20">
    <property type="entry name" value="MFS general substrate transporter like domains"/>
    <property type="match status" value="1"/>
</dbReference>
<feature type="transmembrane region" description="Helical" evidence="6">
    <location>
        <begin position="273"/>
        <end position="291"/>
    </location>
</feature>
<dbReference type="SUPFAM" id="SSF52833">
    <property type="entry name" value="Thioredoxin-like"/>
    <property type="match status" value="1"/>
</dbReference>
<dbReference type="AlphaFoldDB" id="A0AAD9ZNH0"/>
<evidence type="ECO:0000313" key="8">
    <source>
        <dbReference type="EMBL" id="KAK3187755.1"/>
    </source>
</evidence>
<feature type="transmembrane region" description="Helical" evidence="6">
    <location>
        <begin position="489"/>
        <end position="506"/>
    </location>
</feature>
<dbReference type="SUPFAM" id="SSF103473">
    <property type="entry name" value="MFS general substrate transporter"/>
    <property type="match status" value="1"/>
</dbReference>